<evidence type="ECO:0000256" key="1">
    <source>
        <dbReference type="SAM" id="SignalP"/>
    </source>
</evidence>
<feature type="signal peptide" evidence="1">
    <location>
        <begin position="1"/>
        <end position="16"/>
    </location>
</feature>
<evidence type="ECO:0000313" key="3">
    <source>
        <dbReference type="Proteomes" id="UP001303473"/>
    </source>
</evidence>
<organism evidence="2 3">
    <name type="scientific">Diplogelasinospora grovesii</name>
    <dbReference type="NCBI Taxonomy" id="303347"/>
    <lineage>
        <taxon>Eukaryota</taxon>
        <taxon>Fungi</taxon>
        <taxon>Dikarya</taxon>
        <taxon>Ascomycota</taxon>
        <taxon>Pezizomycotina</taxon>
        <taxon>Sordariomycetes</taxon>
        <taxon>Sordariomycetidae</taxon>
        <taxon>Sordariales</taxon>
        <taxon>Diplogelasinosporaceae</taxon>
        <taxon>Diplogelasinospora</taxon>
    </lineage>
</organism>
<accession>A0AAN6N6T3</accession>
<protein>
    <submittedName>
        <fullName evidence="2">SSCRP protein</fullName>
    </submittedName>
</protein>
<gene>
    <name evidence="2" type="ORF">QBC46DRAFT_130514</name>
</gene>
<keyword evidence="3" id="KW-1185">Reference proteome</keyword>
<proteinExistence type="predicted"/>
<dbReference type="AlphaFoldDB" id="A0AAN6N6T3"/>
<dbReference type="EMBL" id="MU853800">
    <property type="protein sequence ID" value="KAK3940179.1"/>
    <property type="molecule type" value="Genomic_DNA"/>
</dbReference>
<comment type="caution">
    <text evidence="2">The sequence shown here is derived from an EMBL/GenBank/DDBJ whole genome shotgun (WGS) entry which is preliminary data.</text>
</comment>
<dbReference type="Proteomes" id="UP001303473">
    <property type="component" value="Unassembled WGS sequence"/>
</dbReference>
<reference evidence="3" key="1">
    <citation type="journal article" date="2023" name="Mol. Phylogenet. Evol.">
        <title>Genome-scale phylogeny and comparative genomics of the fungal order Sordariales.</title>
        <authorList>
            <person name="Hensen N."/>
            <person name="Bonometti L."/>
            <person name="Westerberg I."/>
            <person name="Brannstrom I.O."/>
            <person name="Guillou S."/>
            <person name="Cros-Aarteil S."/>
            <person name="Calhoun S."/>
            <person name="Haridas S."/>
            <person name="Kuo A."/>
            <person name="Mondo S."/>
            <person name="Pangilinan J."/>
            <person name="Riley R."/>
            <person name="LaButti K."/>
            <person name="Andreopoulos B."/>
            <person name="Lipzen A."/>
            <person name="Chen C."/>
            <person name="Yan M."/>
            <person name="Daum C."/>
            <person name="Ng V."/>
            <person name="Clum A."/>
            <person name="Steindorff A."/>
            <person name="Ohm R.A."/>
            <person name="Martin F."/>
            <person name="Silar P."/>
            <person name="Natvig D.O."/>
            <person name="Lalanne C."/>
            <person name="Gautier V."/>
            <person name="Ament-Velasquez S.L."/>
            <person name="Kruys A."/>
            <person name="Hutchinson M.I."/>
            <person name="Powell A.J."/>
            <person name="Barry K."/>
            <person name="Miller A.N."/>
            <person name="Grigoriev I.V."/>
            <person name="Debuchy R."/>
            <person name="Gladieux P."/>
            <person name="Hiltunen Thoren M."/>
            <person name="Johannesson H."/>
        </authorList>
    </citation>
    <scope>NUCLEOTIDE SEQUENCE [LARGE SCALE GENOMIC DNA]</scope>
    <source>
        <strain evidence="3">CBS 340.73</strain>
    </source>
</reference>
<feature type="chain" id="PRO_5042841668" evidence="1">
    <location>
        <begin position="17"/>
        <end position="122"/>
    </location>
</feature>
<evidence type="ECO:0000313" key="2">
    <source>
        <dbReference type="EMBL" id="KAK3940179.1"/>
    </source>
</evidence>
<keyword evidence="1" id="KW-0732">Signal</keyword>
<name>A0AAN6N6T3_9PEZI</name>
<sequence length="122" mass="12555">MKAFTIIAFVAATVLALPNGEVPVAGLNERTDGSNGCNSNNCARAVTGTRAGKKPDVTSRQSDCSTFMTTTVTIDDWGHPIATITNCEVPAYATACDNPNPTAAYSSACSCWGITAGTTTVC</sequence>